<reference evidence="1" key="1">
    <citation type="journal article" date="2024" name="J. Gen. Virol.">
        <title>Novel phages of Pseudomonas syringae unveil numerous potential auxiliary metabolic genes.</title>
        <authorList>
            <person name="Feltin C."/>
            <person name="Garneau J.R."/>
            <person name="Morris C.E."/>
            <person name="Berard A."/>
            <person name="Torres-Barcelo C."/>
        </authorList>
    </citation>
    <scope>NUCLEOTIDE SEQUENCE</scope>
</reference>
<name>A0AAU6W4Q0_9VIRU</name>
<accession>A0AAU6W4Q0</accession>
<sequence length="290" mass="32567">MTDQQRFQQAPRIELIIPCDQKGMEHVGFRWSPSTSIPVGRLYPLITLIQAEVEEQKRALIDVQTAMNNKRKASKYLPDVLEEVAQFHIKALREFGGQEERLRHLLAAIRDICQHRAAFPLDNPASAREHVNCPDCRLSVLSGVVYDANSRGSVAQVQHAWGELTKKRIRDVAEAGQRQKRLEEAKASLTTYLTSQADAGVLASLNSVINSEMGVIVETLDANKKRRADFELSVEAFIGAMFILKYVADARRPFGVGDSEIKELIGEFAVHNSAFTQFTQQLVSHIDIWN</sequence>
<organism evidence="1">
    <name type="scientific">Pseudomonas phage Cygsa01</name>
    <dbReference type="NCBI Taxonomy" id="3138529"/>
    <lineage>
        <taxon>Viruses</taxon>
    </lineage>
</organism>
<evidence type="ECO:0000313" key="1">
    <source>
        <dbReference type="EMBL" id="XAI71114.1"/>
    </source>
</evidence>
<protein>
    <submittedName>
        <fullName evidence="1">Uncharacterized protein</fullName>
    </submittedName>
</protein>
<proteinExistence type="predicted"/>
<dbReference type="EMBL" id="PP179332">
    <property type="protein sequence ID" value="XAI71114.1"/>
    <property type="molecule type" value="Genomic_DNA"/>
</dbReference>
<gene>
    <name evidence="1" type="ORF">Cygsa01_00068</name>
</gene>